<accession>A0A0U4B4I6</accession>
<keyword evidence="2" id="KW-1185">Reference proteome</keyword>
<dbReference type="OrthoDB" id="16375at10239"/>
<proteinExistence type="predicted"/>
<organism evidence="1 2">
    <name type="scientific">Arthrobacter phage Martha</name>
    <dbReference type="NCBI Taxonomy" id="1772307"/>
    <lineage>
        <taxon>Viruses</taxon>
        <taxon>Duplodnaviria</taxon>
        <taxon>Heunggongvirae</taxon>
        <taxon>Uroviricota</taxon>
        <taxon>Caudoviricetes</taxon>
        <taxon>Berryhillviridae</taxon>
        <taxon>Marthavirus</taxon>
        <taxon>Marthavirus martha</taxon>
    </lineage>
</organism>
<dbReference type="KEGG" id="vg:40077490"/>
<sequence>MADPQKWGVTVDEVSALAPHIGLYDGSTTEPTPADDVFGETAKGKVSRSDVERFIADVSGRVELRLLRLPRLIPDTATAAVIARACHDVVVNGAAHYLVAAAFPSNAGLNDDTTLSGLLWKRFEDGLDDLAAQLDGVIKDGDDTVVLPAKLRSAASGNFPPVMFPDEQRW</sequence>
<dbReference type="Proteomes" id="UP000226425">
    <property type="component" value="Segment"/>
</dbReference>
<dbReference type="RefSeq" id="YP_009601644.1">
    <property type="nucleotide sequence ID" value="NC_041932.1"/>
</dbReference>
<name>A0A0U4B4I6_9CAUD</name>
<evidence type="ECO:0000313" key="2">
    <source>
        <dbReference type="Proteomes" id="UP000226425"/>
    </source>
</evidence>
<reference evidence="1 2" key="1">
    <citation type="submission" date="2015-11" db="EMBL/GenBank/DDBJ databases">
        <authorList>
            <person name="Lee I.Y."/>
            <person name="Guerrero C.A."/>
            <person name="Bowman C.A."/>
            <person name="Russell D.A."/>
            <person name="Pope W.H."/>
            <person name="Jacobs-Sera D."/>
            <person name="Hendrix R.W."/>
            <person name="Hatfull G.F."/>
        </authorList>
    </citation>
    <scope>NUCLEOTIDE SEQUENCE [LARGE SCALE GENOMIC DNA]</scope>
</reference>
<evidence type="ECO:0000313" key="1">
    <source>
        <dbReference type="EMBL" id="ALY09664.1"/>
    </source>
</evidence>
<protein>
    <submittedName>
        <fullName evidence="1">Uncharacterized protein</fullName>
    </submittedName>
</protein>
<dbReference type="EMBL" id="KU160656">
    <property type="protein sequence ID" value="ALY09664.1"/>
    <property type="molecule type" value="Genomic_DNA"/>
</dbReference>
<gene>
    <name evidence="1" type="primary">11</name>
    <name evidence="1" type="ORF">MARTHA_11</name>
</gene>
<dbReference type="GeneID" id="40077490"/>